<protein>
    <recommendedName>
        <fullName evidence="4 15">Peroxisome assembly protein 12</fullName>
    </recommendedName>
    <alternativeName>
        <fullName evidence="14 15">Peroxin-12</fullName>
    </alternativeName>
</protein>
<gene>
    <name evidence="18" type="primary">LOC115889461</name>
</gene>
<dbReference type="GO" id="GO:1990429">
    <property type="term" value="C:peroxisomal importomer complex"/>
    <property type="evidence" value="ECO:0007669"/>
    <property type="project" value="TreeGrafter"/>
</dbReference>
<dbReference type="GO" id="GO:0008270">
    <property type="term" value="F:zinc ion binding"/>
    <property type="evidence" value="ECO:0007669"/>
    <property type="project" value="UniProtKB-KW"/>
</dbReference>
<dbReference type="FunCoup" id="A0A6J2YPP0">
    <property type="interactions" value="1488"/>
</dbReference>
<keyword evidence="10" id="KW-0653">Protein transport</keyword>
<dbReference type="InterPro" id="IPR017375">
    <property type="entry name" value="PEX12"/>
</dbReference>
<dbReference type="GO" id="GO:0004842">
    <property type="term" value="F:ubiquitin-protein transferase activity"/>
    <property type="evidence" value="ECO:0007669"/>
    <property type="project" value="TreeGrafter"/>
</dbReference>
<evidence type="ECO:0000256" key="11">
    <source>
        <dbReference type="ARBA" id="ARBA00022989"/>
    </source>
</evidence>
<dbReference type="RefSeq" id="XP_030765307.1">
    <property type="nucleotide sequence ID" value="XM_030909447.1"/>
</dbReference>
<evidence type="ECO:0000256" key="12">
    <source>
        <dbReference type="ARBA" id="ARBA00023136"/>
    </source>
</evidence>
<evidence type="ECO:0000256" key="6">
    <source>
        <dbReference type="ARBA" id="ARBA00022692"/>
    </source>
</evidence>
<keyword evidence="12 15" id="KW-0472">Membrane</keyword>
<dbReference type="PANTHER" id="PTHR12888">
    <property type="entry name" value="PEROXISOME ASSEMBLY PROTEIN 12 PEROXIN-12"/>
    <property type="match status" value="1"/>
</dbReference>
<comment type="function">
    <text evidence="15">Component of a retrotranslocation channel required for peroxisome organization by mediating export of the PEX5 receptor from peroxisomes to the cytosol, thereby promoting PEX5 recycling.</text>
</comment>
<keyword evidence="13 15" id="KW-0576">Peroxisome</keyword>
<dbReference type="Gene3D" id="3.30.40.10">
    <property type="entry name" value="Zinc/RING finger domain, C3HC4 (zinc finger)"/>
    <property type="match status" value="1"/>
</dbReference>
<evidence type="ECO:0000256" key="8">
    <source>
        <dbReference type="ARBA" id="ARBA00022771"/>
    </source>
</evidence>
<dbReference type="GO" id="GO:0006513">
    <property type="term" value="P:protein monoubiquitination"/>
    <property type="evidence" value="ECO:0007669"/>
    <property type="project" value="TreeGrafter"/>
</dbReference>
<keyword evidence="7" id="KW-0479">Metal-binding</keyword>
<dbReference type="CDD" id="cd16451">
    <property type="entry name" value="mRING_PEX12"/>
    <property type="match status" value="1"/>
</dbReference>
<comment type="similarity">
    <text evidence="3 15">Belongs to the pex2/pex10/pex12 family.</text>
</comment>
<keyword evidence="11" id="KW-1133">Transmembrane helix</keyword>
<dbReference type="GeneID" id="115889461"/>
<sequence length="323" mass="37940">MAESIANFTTFQSRPSLFEVIAQQTLNETLYPAFQQTIEFLTTVFPRQFQFVYNHHEGAFIILNSFLQYYHLKYYNSSFSENCYNLERVIGNGNGLTQRERELSFITLVIIPFIKRKIEEKLQQYRIEYAEGCIQKDIGGQTKKVLIFSHTVFQIIWGLMHIHYYLRYMALDTKYQLPSLHMLNMKLCYSYELPAPSLWEILFSRKLVLSELSFDIVRRTLGNIFEVTAFFIHFLESWNAKMPKNNMTDLPKVQVPLYDSSGKTYQGKCPICKLKWNNPSVIPVSGYIFCFPCVYKYLSENQKCPVTNLPAKPLDIIRLYNSD</sequence>
<dbReference type="Proteomes" id="UP000504635">
    <property type="component" value="Unplaced"/>
</dbReference>
<evidence type="ECO:0000256" key="9">
    <source>
        <dbReference type="ARBA" id="ARBA00022833"/>
    </source>
</evidence>
<keyword evidence="5" id="KW-0813">Transport</keyword>
<evidence type="ECO:0000256" key="15">
    <source>
        <dbReference type="PIRNR" id="PIRNR038074"/>
    </source>
</evidence>
<feature type="domain" description="Pex N-terminal" evidence="16">
    <location>
        <begin position="23"/>
        <end position="240"/>
    </location>
</feature>
<evidence type="ECO:0000256" key="10">
    <source>
        <dbReference type="ARBA" id="ARBA00022927"/>
    </source>
</evidence>
<dbReference type="InParanoid" id="A0A6J2YPP0"/>
<comment type="subcellular location">
    <subcellularLocation>
        <location evidence="1">Peroxisome membrane</location>
        <topology evidence="1">Multi-pass membrane protein</topology>
    </subcellularLocation>
</comment>
<keyword evidence="6" id="KW-0812">Transmembrane</keyword>
<evidence type="ECO:0000256" key="7">
    <source>
        <dbReference type="ARBA" id="ARBA00022723"/>
    </source>
</evidence>
<dbReference type="GO" id="GO:0016558">
    <property type="term" value="P:protein import into peroxisome matrix"/>
    <property type="evidence" value="ECO:0007669"/>
    <property type="project" value="UniProtKB-UniRule"/>
</dbReference>
<evidence type="ECO:0000256" key="13">
    <source>
        <dbReference type="ARBA" id="ARBA00023140"/>
    </source>
</evidence>
<evidence type="ECO:0000256" key="14">
    <source>
        <dbReference type="ARBA" id="ARBA00029692"/>
    </source>
</evidence>
<dbReference type="CTD" id="5193"/>
<evidence type="ECO:0000256" key="4">
    <source>
        <dbReference type="ARBA" id="ARBA00018980"/>
    </source>
</evidence>
<reference evidence="18" key="1">
    <citation type="submission" date="2025-08" db="UniProtKB">
        <authorList>
            <consortium name="RefSeq"/>
        </authorList>
    </citation>
    <scope>IDENTIFICATION</scope>
    <source>
        <tissue evidence="18">Gonads</tissue>
    </source>
</reference>
<organism evidence="17 18">
    <name type="scientific">Sitophilus oryzae</name>
    <name type="common">Rice weevil</name>
    <name type="synonym">Curculio oryzae</name>
    <dbReference type="NCBI Taxonomy" id="7048"/>
    <lineage>
        <taxon>Eukaryota</taxon>
        <taxon>Metazoa</taxon>
        <taxon>Ecdysozoa</taxon>
        <taxon>Arthropoda</taxon>
        <taxon>Hexapoda</taxon>
        <taxon>Insecta</taxon>
        <taxon>Pterygota</taxon>
        <taxon>Neoptera</taxon>
        <taxon>Endopterygota</taxon>
        <taxon>Coleoptera</taxon>
        <taxon>Polyphaga</taxon>
        <taxon>Cucujiformia</taxon>
        <taxon>Curculionidae</taxon>
        <taxon>Dryophthorinae</taxon>
        <taxon>Sitophilus</taxon>
    </lineage>
</organism>
<evidence type="ECO:0000256" key="2">
    <source>
        <dbReference type="ARBA" id="ARBA00004906"/>
    </source>
</evidence>
<dbReference type="OrthoDB" id="107372at2759"/>
<keyword evidence="17" id="KW-1185">Reference proteome</keyword>
<dbReference type="InterPro" id="IPR013083">
    <property type="entry name" value="Znf_RING/FYVE/PHD"/>
</dbReference>
<evidence type="ECO:0000313" key="18">
    <source>
        <dbReference type="RefSeq" id="XP_030765307.1"/>
    </source>
</evidence>
<evidence type="ECO:0000256" key="5">
    <source>
        <dbReference type="ARBA" id="ARBA00022448"/>
    </source>
</evidence>
<dbReference type="FunFam" id="3.30.40.10:FF:000634">
    <property type="entry name" value="Peroxisome assembly protein 12"/>
    <property type="match status" value="1"/>
</dbReference>
<dbReference type="KEGG" id="soy:115889461"/>
<proteinExistence type="inferred from homology"/>
<dbReference type="PIRSF" id="PIRSF038074">
    <property type="entry name" value="Peroxisome_assembly_p12"/>
    <property type="match status" value="1"/>
</dbReference>
<evidence type="ECO:0000313" key="17">
    <source>
        <dbReference type="Proteomes" id="UP000504635"/>
    </source>
</evidence>
<keyword evidence="8" id="KW-0863">Zinc-finger</keyword>
<dbReference type="PANTHER" id="PTHR12888:SF0">
    <property type="entry name" value="PEROXISOME ASSEMBLY PROTEIN 12"/>
    <property type="match status" value="1"/>
</dbReference>
<dbReference type="AlphaFoldDB" id="A0A6J2YPP0"/>
<dbReference type="GO" id="GO:0005778">
    <property type="term" value="C:peroxisomal membrane"/>
    <property type="evidence" value="ECO:0007669"/>
    <property type="project" value="UniProtKB-SubCell"/>
</dbReference>
<dbReference type="Pfam" id="PF04757">
    <property type="entry name" value="Pex2_Pex12"/>
    <property type="match status" value="1"/>
</dbReference>
<dbReference type="InterPro" id="IPR006845">
    <property type="entry name" value="Pex_N"/>
</dbReference>
<evidence type="ECO:0000256" key="1">
    <source>
        <dbReference type="ARBA" id="ARBA00004585"/>
    </source>
</evidence>
<keyword evidence="9" id="KW-0862">Zinc</keyword>
<dbReference type="SUPFAM" id="SSF57850">
    <property type="entry name" value="RING/U-box"/>
    <property type="match status" value="1"/>
</dbReference>
<evidence type="ECO:0000259" key="16">
    <source>
        <dbReference type="Pfam" id="PF04757"/>
    </source>
</evidence>
<evidence type="ECO:0000256" key="3">
    <source>
        <dbReference type="ARBA" id="ARBA00008704"/>
    </source>
</evidence>
<comment type="pathway">
    <text evidence="2">Protein modification; protein ubiquitination.</text>
</comment>
<accession>A0A6J2YPP0</accession>
<name>A0A6J2YPP0_SITOR</name>